<evidence type="ECO:0000256" key="6">
    <source>
        <dbReference type="ARBA" id="ARBA00022833"/>
    </source>
</evidence>
<feature type="compositionally biased region" description="Acidic residues" evidence="12">
    <location>
        <begin position="426"/>
        <end position="435"/>
    </location>
</feature>
<reference evidence="14" key="2">
    <citation type="submission" date="2025-08" db="UniProtKB">
        <authorList>
            <consortium name="Ensembl"/>
        </authorList>
    </citation>
    <scope>IDENTIFICATION</scope>
</reference>
<feature type="domain" description="C2H2-type" evidence="13">
    <location>
        <begin position="116"/>
        <end position="138"/>
    </location>
</feature>
<name>A0A667XM10_9TELE</name>
<dbReference type="GeneID" id="115361942"/>
<evidence type="ECO:0000256" key="12">
    <source>
        <dbReference type="SAM" id="MobiDB-lite"/>
    </source>
</evidence>
<reference evidence="14" key="3">
    <citation type="submission" date="2025-09" db="UniProtKB">
        <authorList>
            <consortium name="Ensembl"/>
        </authorList>
    </citation>
    <scope>IDENTIFICATION</scope>
</reference>
<accession>A0A667XM10</accession>
<dbReference type="InterPro" id="IPR013087">
    <property type="entry name" value="Znf_C2H2_type"/>
</dbReference>
<reference evidence="14" key="1">
    <citation type="submission" date="2019-06" db="EMBL/GenBank/DDBJ databases">
        <authorList>
            <consortium name="Wellcome Sanger Institute Data Sharing"/>
        </authorList>
    </citation>
    <scope>NUCLEOTIDE SEQUENCE [LARGE SCALE GENOMIC DNA]</scope>
</reference>
<feature type="compositionally biased region" description="Low complexity" evidence="12">
    <location>
        <begin position="862"/>
        <end position="888"/>
    </location>
</feature>
<keyword evidence="5 11" id="KW-0863">Zinc-finger</keyword>
<dbReference type="Proteomes" id="UP000472263">
    <property type="component" value="Chromosome 7"/>
</dbReference>
<feature type="domain" description="C2H2-type" evidence="13">
    <location>
        <begin position="454"/>
        <end position="481"/>
    </location>
</feature>
<feature type="region of interest" description="Disordered" evidence="12">
    <location>
        <begin position="394"/>
        <end position="446"/>
    </location>
</feature>
<dbReference type="FunFam" id="3.30.160.60:FF:001498">
    <property type="entry name" value="Zinc finger protein 404"/>
    <property type="match status" value="1"/>
</dbReference>
<dbReference type="RefSeq" id="XP_029911522.1">
    <property type="nucleotide sequence ID" value="XM_030055662.1"/>
</dbReference>
<feature type="region of interest" description="Disordered" evidence="12">
    <location>
        <begin position="296"/>
        <end position="376"/>
    </location>
</feature>
<feature type="compositionally biased region" description="Polar residues" evidence="12">
    <location>
        <begin position="23"/>
        <end position="43"/>
    </location>
</feature>
<evidence type="ECO:0000256" key="9">
    <source>
        <dbReference type="ARBA" id="ARBA00023163"/>
    </source>
</evidence>
<evidence type="ECO:0000256" key="3">
    <source>
        <dbReference type="ARBA" id="ARBA00022723"/>
    </source>
</evidence>
<dbReference type="Pfam" id="PF00096">
    <property type="entry name" value="zf-C2H2"/>
    <property type="match status" value="3"/>
</dbReference>
<evidence type="ECO:0000256" key="8">
    <source>
        <dbReference type="ARBA" id="ARBA00023125"/>
    </source>
</evidence>
<sequence length="979" mass="108696">MPTHPLLPFVESPDGLGQDILISSNASMPGPGSSLTPHSTSSEKVVLQSGGNLPLSCMFCDETFTHQEELGPHVLTQHPTTLFEPAVLRVEAEFRIPGERPRAKPSTLPLEKEEVFSCIVCGQVSQDASELETHLRKHKDYFTYCCNVCGRRFREPWFLKNHMKMHVNKTGAKNKAQQDLETPVTINGIIQNHTSEPVVTVYKMCMVCGFFFPNQDSLVEHSKVHNREVEPGRDKNKNATNESHATQETFLHSLKLRPCSDGNNLHQERSSKWIAQLDPFNTYQAWQLATKGKIAVGPNNTKDMGQEASTDNEECSSDKEELSNIWAEGQGDKAMKEVLGRELRSRQQTSAETPSPEPEHRSLMQKDKDKERPTTCEDCGRAFRTYHQLVLHSRVHKRERGGEESPTASIDGKLSRAGSVDHADDVSEEGLEDTVADTLGSGEDGFERSKMKSKECGYCGKTFRSSYYLTVHLRTHTGEKPYKCVYCDYAAAQKTSLKYHLDRRHKDKPYLEIPSRPVFLVPSSSYKELGNHNENTVPNRSKLWVPGPKMCANGKPEDRLDNIGSDLGKPLVQMKAEYEKLIAKPAYSPTDDVLIKCPVPVNLKMERKEIKDESSEAPLNLSLKVSLSIPACSEPKNALIPIACSSCAYKTLYPEVLIMHKKLTHKDKSDITKKNGFRGNLKQKRYTGCPPALEGKDVTPLPMIDRSHPRRTKSPTPQPSKSQEKTQPAHPPHATKQSPTHVPRHEAVQETQQYRPKTDSHTSLESPRFTELMKKSSTSSKFVIDKLSPPDRVGIGERSYPVRSGVIWPSDAARLCLSSRFGSLSQRDVGEPSSKRLKYFIPPGREADTGEKPGFRTPAGDGSSRLLLSGRSMKTTSQGSSSSAVSDTLGPVKSPTPAIAGGMDTEWGMMNLLRSYAPGDLASLYHSTAANPSHGGLAIPRAGSRATLYPHLPTLPNLQRRDHPGPFPNPRYGTTDKNT</sequence>
<keyword evidence="15" id="KW-1185">Reference proteome</keyword>
<dbReference type="OrthoDB" id="8953863at2759"/>
<keyword evidence="3" id="KW-0479">Metal-binding</keyword>
<feature type="domain" description="C2H2-type" evidence="13">
    <location>
        <begin position="144"/>
        <end position="171"/>
    </location>
</feature>
<comment type="similarity">
    <text evidence="2">Belongs to the krueppel C2H2-type zinc-finger protein family.</text>
</comment>
<dbReference type="GO" id="GO:0005634">
    <property type="term" value="C:nucleus"/>
    <property type="evidence" value="ECO:0007669"/>
    <property type="project" value="UniProtKB-SubCell"/>
</dbReference>
<feature type="domain" description="C2H2-type" evidence="13">
    <location>
        <begin position="374"/>
        <end position="401"/>
    </location>
</feature>
<proteinExistence type="inferred from homology"/>
<evidence type="ECO:0000256" key="2">
    <source>
        <dbReference type="ARBA" id="ARBA00006991"/>
    </source>
</evidence>
<dbReference type="SMART" id="SM00355">
    <property type="entry name" value="ZnF_C2H2"/>
    <property type="match status" value="8"/>
</dbReference>
<keyword evidence="8" id="KW-0238">DNA-binding</keyword>
<feature type="region of interest" description="Disordered" evidence="12">
    <location>
        <begin position="670"/>
        <end position="780"/>
    </location>
</feature>
<dbReference type="PANTHER" id="PTHR45925">
    <property type="entry name" value="ZINC FINGER PROTEIN"/>
    <property type="match status" value="1"/>
</dbReference>
<dbReference type="CTD" id="7764"/>
<dbReference type="RefSeq" id="XP_029911520.1">
    <property type="nucleotide sequence ID" value="XM_030055660.1"/>
</dbReference>
<dbReference type="InParanoid" id="A0A667XM10"/>
<dbReference type="Ensembl" id="ENSMMDT00005010389.1">
    <property type="protein sequence ID" value="ENSMMDP00005010081.1"/>
    <property type="gene ID" value="ENSMMDG00005005491.1"/>
</dbReference>
<organism evidence="14 15">
    <name type="scientific">Myripristis murdjan</name>
    <name type="common">pinecone soldierfish</name>
    <dbReference type="NCBI Taxonomy" id="586833"/>
    <lineage>
        <taxon>Eukaryota</taxon>
        <taxon>Metazoa</taxon>
        <taxon>Chordata</taxon>
        <taxon>Craniata</taxon>
        <taxon>Vertebrata</taxon>
        <taxon>Euteleostomi</taxon>
        <taxon>Actinopterygii</taxon>
        <taxon>Neopterygii</taxon>
        <taxon>Teleostei</taxon>
        <taxon>Neoteleostei</taxon>
        <taxon>Acanthomorphata</taxon>
        <taxon>Holocentriformes</taxon>
        <taxon>Holocentridae</taxon>
        <taxon>Myripristis</taxon>
    </lineage>
</organism>
<dbReference type="GO" id="GO:0008270">
    <property type="term" value="F:zinc ion binding"/>
    <property type="evidence" value="ECO:0007669"/>
    <property type="project" value="UniProtKB-KW"/>
</dbReference>
<evidence type="ECO:0000256" key="10">
    <source>
        <dbReference type="ARBA" id="ARBA00023242"/>
    </source>
</evidence>
<dbReference type="PANTHER" id="PTHR45925:SF4">
    <property type="entry name" value="ZINC FINGER PROTEIN 217"/>
    <property type="match status" value="1"/>
</dbReference>
<dbReference type="InterPro" id="IPR051967">
    <property type="entry name" value="Krueppel_C2H2-ZF"/>
</dbReference>
<dbReference type="RefSeq" id="XP_029911521.1">
    <property type="nucleotide sequence ID" value="XM_030055661.1"/>
</dbReference>
<keyword evidence="9" id="KW-0804">Transcription</keyword>
<feature type="compositionally biased region" description="Basic and acidic residues" evidence="12">
    <location>
        <begin position="330"/>
        <end position="345"/>
    </location>
</feature>
<dbReference type="AlphaFoldDB" id="A0A667XM10"/>
<dbReference type="SUPFAM" id="SSF57667">
    <property type="entry name" value="beta-beta-alpha zinc fingers"/>
    <property type="match status" value="3"/>
</dbReference>
<evidence type="ECO:0000256" key="7">
    <source>
        <dbReference type="ARBA" id="ARBA00023015"/>
    </source>
</evidence>
<evidence type="ECO:0000313" key="14">
    <source>
        <dbReference type="Ensembl" id="ENSMMDP00005010081.1"/>
    </source>
</evidence>
<dbReference type="PROSITE" id="PS00028">
    <property type="entry name" value="ZINC_FINGER_C2H2_1"/>
    <property type="match status" value="5"/>
</dbReference>
<gene>
    <name evidence="14" type="primary">ZNF217</name>
    <name evidence="14" type="synonym">znf217</name>
</gene>
<keyword evidence="4" id="KW-0677">Repeat</keyword>
<protein>
    <submittedName>
        <fullName evidence="14">Zinc finger protein 217</fullName>
    </submittedName>
</protein>
<dbReference type="PROSITE" id="PS50157">
    <property type="entry name" value="ZINC_FINGER_C2H2_2"/>
    <property type="match status" value="6"/>
</dbReference>
<evidence type="ECO:0000256" key="11">
    <source>
        <dbReference type="PROSITE-ProRule" id="PRU00042"/>
    </source>
</evidence>
<dbReference type="InterPro" id="IPR036236">
    <property type="entry name" value="Znf_C2H2_sf"/>
</dbReference>
<dbReference type="GO" id="GO:0000978">
    <property type="term" value="F:RNA polymerase II cis-regulatory region sequence-specific DNA binding"/>
    <property type="evidence" value="ECO:0007669"/>
    <property type="project" value="TreeGrafter"/>
</dbReference>
<comment type="subcellular location">
    <subcellularLocation>
        <location evidence="1">Nucleus</location>
    </subcellularLocation>
</comment>
<evidence type="ECO:0000313" key="15">
    <source>
        <dbReference type="Proteomes" id="UP000472263"/>
    </source>
</evidence>
<feature type="compositionally biased region" description="Basic and acidic residues" evidence="12">
    <location>
        <begin position="357"/>
        <end position="376"/>
    </location>
</feature>
<dbReference type="Gene3D" id="3.30.160.60">
    <property type="entry name" value="Classic Zinc Finger"/>
    <property type="match status" value="4"/>
</dbReference>
<dbReference type="GeneTree" id="ENSGT00940000159884"/>
<dbReference type="FunFam" id="3.30.160.60:FF:000075">
    <property type="entry name" value="Putative zinc finger protein 536"/>
    <property type="match status" value="1"/>
</dbReference>
<dbReference type="GO" id="GO:0000981">
    <property type="term" value="F:DNA-binding transcription factor activity, RNA polymerase II-specific"/>
    <property type="evidence" value="ECO:0007669"/>
    <property type="project" value="TreeGrafter"/>
</dbReference>
<keyword evidence="7" id="KW-0805">Transcription regulation</keyword>
<dbReference type="FunCoup" id="A0A667XM10">
    <property type="interactions" value="991"/>
</dbReference>
<keyword evidence="6" id="KW-0862">Zinc</keyword>
<feature type="region of interest" description="Disordered" evidence="12">
    <location>
        <begin position="948"/>
        <end position="979"/>
    </location>
</feature>
<feature type="region of interest" description="Disordered" evidence="12">
    <location>
        <begin position="23"/>
        <end position="45"/>
    </location>
</feature>
<evidence type="ECO:0000259" key="13">
    <source>
        <dbReference type="PROSITE" id="PS50157"/>
    </source>
</evidence>
<feature type="region of interest" description="Disordered" evidence="12">
    <location>
        <begin position="840"/>
        <end position="893"/>
    </location>
</feature>
<evidence type="ECO:0000256" key="4">
    <source>
        <dbReference type="ARBA" id="ARBA00022737"/>
    </source>
</evidence>
<evidence type="ECO:0000256" key="1">
    <source>
        <dbReference type="ARBA" id="ARBA00004123"/>
    </source>
</evidence>
<evidence type="ECO:0000256" key="5">
    <source>
        <dbReference type="ARBA" id="ARBA00022771"/>
    </source>
</evidence>
<feature type="compositionally biased region" description="Polar residues" evidence="12">
    <location>
        <begin position="298"/>
        <end position="309"/>
    </location>
</feature>
<feature type="domain" description="C2H2-type" evidence="13">
    <location>
        <begin position="482"/>
        <end position="509"/>
    </location>
</feature>
<feature type="domain" description="C2H2-type" evidence="13">
    <location>
        <begin position="203"/>
        <end position="230"/>
    </location>
</feature>
<feature type="compositionally biased region" description="Basic and acidic residues" evidence="12">
    <location>
        <begin position="845"/>
        <end position="854"/>
    </location>
</feature>
<keyword evidence="10" id="KW-0539">Nucleus</keyword>